<evidence type="ECO:0000313" key="2">
    <source>
        <dbReference type="Proteomes" id="UP000278081"/>
    </source>
</evidence>
<reference evidence="1 2" key="1">
    <citation type="submission" date="2018-11" db="EMBL/GenBank/DDBJ databases">
        <title>Rhizobium chutanense sp. nov., isolated from root nodules of Phaseolus vulgaris in China.</title>
        <authorList>
            <person name="Huo Y."/>
        </authorList>
    </citation>
    <scope>NUCLEOTIDE SEQUENCE [LARGE SCALE GENOMIC DNA]</scope>
    <source>
        <strain evidence="1 2">C16</strain>
    </source>
</reference>
<gene>
    <name evidence="1" type="ORF">EFR84_25330</name>
</gene>
<accession>A0A3S0S641</accession>
<name>A0A3S0S641_9HYPH</name>
<evidence type="ECO:0008006" key="3">
    <source>
        <dbReference type="Google" id="ProtNLM"/>
    </source>
</evidence>
<dbReference type="Proteomes" id="UP000278081">
    <property type="component" value="Unassembled WGS sequence"/>
</dbReference>
<evidence type="ECO:0000313" key="1">
    <source>
        <dbReference type="EMBL" id="RUM00193.1"/>
    </source>
</evidence>
<dbReference type="EMBL" id="RJTJ01000027">
    <property type="protein sequence ID" value="RUM00193.1"/>
    <property type="molecule type" value="Genomic_DNA"/>
</dbReference>
<comment type="caution">
    <text evidence="1">The sequence shown here is derived from an EMBL/GenBank/DDBJ whole genome shotgun (WGS) entry which is preliminary data.</text>
</comment>
<proteinExistence type="predicted"/>
<organism evidence="1 2">
    <name type="scientific">Rhizobium chutanense</name>
    <dbReference type="NCBI Taxonomy" id="2035448"/>
    <lineage>
        <taxon>Bacteria</taxon>
        <taxon>Pseudomonadati</taxon>
        <taxon>Pseudomonadota</taxon>
        <taxon>Alphaproteobacteria</taxon>
        <taxon>Hyphomicrobiales</taxon>
        <taxon>Rhizobiaceae</taxon>
        <taxon>Rhizobium/Agrobacterium group</taxon>
        <taxon>Rhizobium</taxon>
    </lineage>
</organism>
<sequence>MPWTPANPDHAIDRAHIKFEFEPLPAKAHHRASEIVRAAAESIGMSDIVSIQTPQVHILATPDGGTQLVPEQTSGAAKSFRKVSEDGNVEYAAICAPDHLAFDVRSYDSWAQIFPRIKTCLQDAVRFVHEDVSSVQSVRFEYWDRFVRREPDGSDFLSKNSVLIPPLFAGLNGSWHSHVGFFKNSGNKRMLLNANVDIMSVSDFVNDDAAPLIPPGVESLCRIYTLCLVTAHPSQYFAEVDDCIAAADLAHNELKAMLGNIINGQLASEIKLSAESFVR</sequence>
<dbReference type="AlphaFoldDB" id="A0A3S0S641"/>
<protein>
    <recommendedName>
        <fullName evidence="3">TIGR04255 family protein</fullName>
    </recommendedName>
</protein>
<dbReference type="OrthoDB" id="8450098at2"/>
<dbReference type="RefSeq" id="WP_126911067.1">
    <property type="nucleotide sequence ID" value="NZ_ML133774.1"/>
</dbReference>